<dbReference type="Proteomes" id="UP001597380">
    <property type="component" value="Unassembled WGS sequence"/>
</dbReference>
<gene>
    <name evidence="2" type="ORF">ACFSJ3_12600</name>
</gene>
<evidence type="ECO:0000256" key="1">
    <source>
        <dbReference type="SAM" id="MobiDB-lite"/>
    </source>
</evidence>
<proteinExistence type="predicted"/>
<organism evidence="2 3">
    <name type="scientific">Corallincola platygyrae</name>
    <dbReference type="NCBI Taxonomy" id="1193278"/>
    <lineage>
        <taxon>Bacteria</taxon>
        <taxon>Pseudomonadati</taxon>
        <taxon>Pseudomonadota</taxon>
        <taxon>Gammaproteobacteria</taxon>
        <taxon>Alteromonadales</taxon>
        <taxon>Psychromonadaceae</taxon>
        <taxon>Corallincola</taxon>
    </lineage>
</organism>
<name>A0ABW4XSM7_9GAMM</name>
<keyword evidence="3" id="KW-1185">Reference proteome</keyword>
<protein>
    <submittedName>
        <fullName evidence="2">Uncharacterized protein</fullName>
    </submittedName>
</protein>
<accession>A0ABW4XSM7</accession>
<evidence type="ECO:0000313" key="3">
    <source>
        <dbReference type="Proteomes" id="UP001597380"/>
    </source>
</evidence>
<reference evidence="3" key="1">
    <citation type="journal article" date="2019" name="Int. J. Syst. Evol. Microbiol.">
        <title>The Global Catalogue of Microorganisms (GCM) 10K type strain sequencing project: providing services to taxonomists for standard genome sequencing and annotation.</title>
        <authorList>
            <consortium name="The Broad Institute Genomics Platform"/>
            <consortium name="The Broad Institute Genome Sequencing Center for Infectious Disease"/>
            <person name="Wu L."/>
            <person name="Ma J."/>
        </authorList>
    </citation>
    <scope>NUCLEOTIDE SEQUENCE [LARGE SCALE GENOMIC DNA]</scope>
    <source>
        <strain evidence="3">CGMCC 1.10992</strain>
    </source>
</reference>
<sequence>MNALLLIPFSEIIQVCHHKEFNDQKTNNRQDQHDWQEQDTDRQQDQPG</sequence>
<feature type="region of interest" description="Disordered" evidence="1">
    <location>
        <begin position="23"/>
        <end position="48"/>
    </location>
</feature>
<evidence type="ECO:0000313" key="2">
    <source>
        <dbReference type="EMBL" id="MFD2096829.1"/>
    </source>
</evidence>
<dbReference type="EMBL" id="JBHUHT010000013">
    <property type="protein sequence ID" value="MFD2096829.1"/>
    <property type="molecule type" value="Genomic_DNA"/>
</dbReference>
<comment type="caution">
    <text evidence="2">The sequence shown here is derived from an EMBL/GenBank/DDBJ whole genome shotgun (WGS) entry which is preliminary data.</text>
</comment>
<dbReference type="RefSeq" id="WP_345339531.1">
    <property type="nucleotide sequence ID" value="NZ_BAABLI010000009.1"/>
</dbReference>